<evidence type="ECO:0000256" key="11">
    <source>
        <dbReference type="ARBA" id="ARBA00022741"/>
    </source>
</evidence>
<sequence length="706" mass="77449">MENYEKIKSIGRGAYGTVYLCRRIPDGCLFIIKQIPVEEMSKDERQAAMNEVKVLAMLKHPNIIAYWDSFFEEKALMIVMEYAQGGTMYNFLEERKGRLLDEEEIIRLFVQIVVAMHHVHQKSILHRDLKTQNILLNKTRKVVKIGDFGISKILSSKSKANSVIGTPCYISPELCEGKPYNQKSDIWALGCVLYELATLNRAFEASNLPALVLKIMKGNFSPISERYSEELKNLILSMLQIDQAKRPTLPQIMAQPLLVNALFNLRTDIGRVPCNRTPRPMVGIAAAIPPSRSRSSSGSRMTGSQMYRTSSLNSASGIFDGLPDLSSFSTKPPEAQYVVYLWGEGINTPFKLMLPQHDSDVVQVASGRTLKTGVTGGGRMILWYSNQKEADIYNPDLSSNKDKMLEDLWVPRFLEGQSAATIVQVSCGDMFAACLTDRGILMTFGSGMHGSLGHGNFNDVIKAKIVEALIGSEVSQVSCGSAHVMIVTADHELFSWGRGDNGRLGLGNQQSHALPQPVALEPGFTAKAVKCGVDCSFVLTQNDRLLACGSNRCNKLALDYGGDETLDESHTLTPITEPLVTAEPVKSVTMGTSHTAILTIGGKCLTFGSNSFGQLGYEREGTSRQPRIVEALKGKELTFVSCGDTFTVAVSNDKEIYSWGKGTRGRLGQPSDEDCFVPKSVILPMKLKVLSISSSHSATMLCGKVL</sequence>
<comment type="cofactor">
    <cofactor evidence="1">
        <name>Mg(2+)</name>
        <dbReference type="ChEBI" id="CHEBI:18420"/>
    </cofactor>
</comment>
<evidence type="ECO:0000256" key="2">
    <source>
        <dbReference type="ARBA" id="ARBA00004496"/>
    </source>
</evidence>
<evidence type="ECO:0000256" key="6">
    <source>
        <dbReference type="ARBA" id="ARBA00022527"/>
    </source>
</evidence>
<dbReference type="Pfam" id="PF00069">
    <property type="entry name" value="Pkinase"/>
    <property type="match status" value="1"/>
</dbReference>
<evidence type="ECO:0000313" key="18">
    <source>
        <dbReference type="EMBL" id="KAK2562567.1"/>
    </source>
</evidence>
<dbReference type="Gene3D" id="3.30.200.20">
    <property type="entry name" value="Phosphorylase Kinase, domain 1"/>
    <property type="match status" value="1"/>
</dbReference>
<proteinExistence type="inferred from homology"/>
<dbReference type="PANTHER" id="PTHR44535">
    <property type="entry name" value="PROTEIN CBG16200"/>
    <property type="match status" value="1"/>
</dbReference>
<feature type="binding site" evidence="16">
    <location>
        <position position="33"/>
    </location>
    <ligand>
        <name>ATP</name>
        <dbReference type="ChEBI" id="CHEBI:30616"/>
    </ligand>
</feature>
<dbReference type="GO" id="GO:0005524">
    <property type="term" value="F:ATP binding"/>
    <property type="evidence" value="ECO:0007669"/>
    <property type="project" value="UniProtKB-UniRule"/>
</dbReference>
<evidence type="ECO:0000256" key="14">
    <source>
        <dbReference type="ARBA" id="ARBA00022842"/>
    </source>
</evidence>
<comment type="subcellular location">
    <subcellularLocation>
        <location evidence="2">Cytoplasm</location>
    </subcellularLocation>
</comment>
<reference evidence="18" key="1">
    <citation type="journal article" date="2023" name="G3 (Bethesda)">
        <title>Whole genome assembly and annotation of the endangered Caribbean coral Acropora cervicornis.</title>
        <authorList>
            <person name="Selwyn J.D."/>
            <person name="Vollmer S.V."/>
        </authorList>
    </citation>
    <scope>NUCLEOTIDE SEQUENCE</scope>
    <source>
        <strain evidence="18">K2</strain>
    </source>
</reference>
<keyword evidence="13 16" id="KW-0067">ATP-binding</keyword>
<dbReference type="PRINTS" id="PR00633">
    <property type="entry name" value="RCCNDNSATION"/>
</dbReference>
<dbReference type="CDD" id="cd08220">
    <property type="entry name" value="STKc_Nek8"/>
    <property type="match status" value="1"/>
</dbReference>
<accession>A0AAD9QJS7</accession>
<dbReference type="InterPro" id="IPR058923">
    <property type="entry name" value="RCC1-like_dom"/>
</dbReference>
<dbReference type="PROSITE" id="PS50012">
    <property type="entry name" value="RCC1_3"/>
    <property type="match status" value="4"/>
</dbReference>
<keyword evidence="8" id="KW-0808">Transferase</keyword>
<keyword evidence="9" id="KW-0479">Metal-binding</keyword>
<dbReference type="EMBL" id="JARQWQ010000028">
    <property type="protein sequence ID" value="KAK2562567.1"/>
    <property type="molecule type" value="Genomic_DNA"/>
</dbReference>
<keyword evidence="6" id="KW-0723">Serine/threonine-protein kinase</keyword>
<evidence type="ECO:0000256" key="10">
    <source>
        <dbReference type="ARBA" id="ARBA00022737"/>
    </source>
</evidence>
<feature type="repeat" description="RCC1" evidence="15">
    <location>
        <begin position="654"/>
        <end position="703"/>
    </location>
</feature>
<keyword evidence="10" id="KW-0677">Repeat</keyword>
<dbReference type="SUPFAM" id="SSF56112">
    <property type="entry name" value="Protein kinase-like (PK-like)"/>
    <property type="match status" value="1"/>
</dbReference>
<dbReference type="FunFam" id="1.10.510.10:FF:000262">
    <property type="entry name" value="Serine/threonine-protein kinase Nek8"/>
    <property type="match status" value="1"/>
</dbReference>
<evidence type="ECO:0000256" key="8">
    <source>
        <dbReference type="ARBA" id="ARBA00022679"/>
    </source>
</evidence>
<feature type="repeat" description="RCC1" evidence="15">
    <location>
        <begin position="439"/>
        <end position="490"/>
    </location>
</feature>
<dbReference type="PROSITE" id="PS00108">
    <property type="entry name" value="PROTEIN_KINASE_ST"/>
    <property type="match status" value="1"/>
</dbReference>
<dbReference type="Pfam" id="PF25390">
    <property type="entry name" value="WD40_RLD"/>
    <property type="match status" value="1"/>
</dbReference>
<keyword evidence="14" id="KW-0460">Magnesium</keyword>
<dbReference type="Proteomes" id="UP001249851">
    <property type="component" value="Unassembled WGS sequence"/>
</dbReference>
<dbReference type="FunFam" id="3.30.200.20:FF:000243">
    <property type="entry name" value="serine/threonine-protein kinase Nek8"/>
    <property type="match status" value="1"/>
</dbReference>
<evidence type="ECO:0000256" key="5">
    <source>
        <dbReference type="ARBA" id="ARBA00022490"/>
    </source>
</evidence>
<keyword evidence="19" id="KW-1185">Reference proteome</keyword>
<keyword evidence="7" id="KW-0597">Phosphoprotein</keyword>
<evidence type="ECO:0000256" key="3">
    <source>
        <dbReference type="ARBA" id="ARBA00010886"/>
    </source>
</evidence>
<keyword evidence="12 18" id="KW-0418">Kinase</keyword>
<evidence type="ECO:0000256" key="7">
    <source>
        <dbReference type="ARBA" id="ARBA00022553"/>
    </source>
</evidence>
<dbReference type="SUPFAM" id="SSF50985">
    <property type="entry name" value="RCC1/BLIP-II"/>
    <property type="match status" value="1"/>
</dbReference>
<dbReference type="GO" id="GO:0004674">
    <property type="term" value="F:protein serine/threonine kinase activity"/>
    <property type="evidence" value="ECO:0007669"/>
    <property type="project" value="UniProtKB-KW"/>
</dbReference>
<dbReference type="InterPro" id="IPR044120">
    <property type="entry name" value="STKc_Nek8"/>
</dbReference>
<comment type="similarity">
    <text evidence="3">Belongs to the protein kinase superfamily. NEK Ser/Thr protein kinase family. NIMA subfamily.</text>
</comment>
<evidence type="ECO:0000313" key="19">
    <source>
        <dbReference type="Proteomes" id="UP001249851"/>
    </source>
</evidence>
<evidence type="ECO:0000256" key="13">
    <source>
        <dbReference type="ARBA" id="ARBA00022840"/>
    </source>
</evidence>
<organism evidence="18 19">
    <name type="scientific">Acropora cervicornis</name>
    <name type="common">Staghorn coral</name>
    <dbReference type="NCBI Taxonomy" id="6130"/>
    <lineage>
        <taxon>Eukaryota</taxon>
        <taxon>Metazoa</taxon>
        <taxon>Cnidaria</taxon>
        <taxon>Anthozoa</taxon>
        <taxon>Hexacorallia</taxon>
        <taxon>Scleractinia</taxon>
        <taxon>Astrocoeniina</taxon>
        <taxon>Acroporidae</taxon>
        <taxon>Acropora</taxon>
    </lineage>
</organism>
<reference evidence="18" key="2">
    <citation type="journal article" date="2023" name="Science">
        <title>Genomic signatures of disease resistance in endangered staghorn corals.</title>
        <authorList>
            <person name="Vollmer S.V."/>
            <person name="Selwyn J.D."/>
            <person name="Despard B.A."/>
            <person name="Roesel C.L."/>
        </authorList>
    </citation>
    <scope>NUCLEOTIDE SEQUENCE</scope>
    <source>
        <strain evidence="18">K2</strain>
    </source>
</reference>
<dbReference type="InterPro" id="IPR009091">
    <property type="entry name" value="RCC1/BLIP-II"/>
</dbReference>
<feature type="repeat" description="RCC1" evidence="15">
    <location>
        <begin position="491"/>
        <end position="542"/>
    </location>
</feature>
<gene>
    <name evidence="18" type="ORF">P5673_014249</name>
</gene>
<dbReference type="InterPro" id="IPR011009">
    <property type="entry name" value="Kinase-like_dom_sf"/>
</dbReference>
<evidence type="ECO:0000256" key="12">
    <source>
        <dbReference type="ARBA" id="ARBA00022777"/>
    </source>
</evidence>
<dbReference type="GO" id="GO:0046872">
    <property type="term" value="F:metal ion binding"/>
    <property type="evidence" value="ECO:0007669"/>
    <property type="project" value="UniProtKB-KW"/>
</dbReference>
<name>A0AAD9QJS7_ACRCE</name>
<dbReference type="PROSITE" id="PS50011">
    <property type="entry name" value="PROTEIN_KINASE_DOM"/>
    <property type="match status" value="1"/>
</dbReference>
<dbReference type="EC" id="2.7.11.1" evidence="4"/>
<dbReference type="InterPro" id="IPR000719">
    <property type="entry name" value="Prot_kinase_dom"/>
</dbReference>
<dbReference type="Gene3D" id="2.130.10.30">
    <property type="entry name" value="Regulator of chromosome condensation 1/beta-lactamase-inhibitor protein II"/>
    <property type="match status" value="2"/>
</dbReference>
<evidence type="ECO:0000256" key="15">
    <source>
        <dbReference type="PROSITE-ProRule" id="PRU00235"/>
    </source>
</evidence>
<comment type="caution">
    <text evidence="18">The sequence shown here is derived from an EMBL/GenBank/DDBJ whole genome shotgun (WGS) entry which is preliminary data.</text>
</comment>
<keyword evidence="5" id="KW-0963">Cytoplasm</keyword>
<dbReference type="PROSITE" id="PS00107">
    <property type="entry name" value="PROTEIN_KINASE_ATP"/>
    <property type="match status" value="1"/>
</dbReference>
<evidence type="ECO:0000256" key="9">
    <source>
        <dbReference type="ARBA" id="ARBA00022723"/>
    </source>
</evidence>
<evidence type="ECO:0000259" key="17">
    <source>
        <dbReference type="PROSITE" id="PS50011"/>
    </source>
</evidence>
<dbReference type="GO" id="GO:0005737">
    <property type="term" value="C:cytoplasm"/>
    <property type="evidence" value="ECO:0007669"/>
    <property type="project" value="UniProtKB-SubCell"/>
</dbReference>
<keyword evidence="11 16" id="KW-0547">Nucleotide-binding</keyword>
<dbReference type="AlphaFoldDB" id="A0AAD9QJS7"/>
<dbReference type="InterPro" id="IPR000408">
    <property type="entry name" value="Reg_chr_condens"/>
</dbReference>
<dbReference type="InterPro" id="IPR051997">
    <property type="entry name" value="STK_NEK"/>
</dbReference>
<evidence type="ECO:0000256" key="4">
    <source>
        <dbReference type="ARBA" id="ARBA00012513"/>
    </source>
</evidence>
<dbReference type="InterPro" id="IPR008271">
    <property type="entry name" value="Ser/Thr_kinase_AS"/>
</dbReference>
<dbReference type="InterPro" id="IPR017441">
    <property type="entry name" value="Protein_kinase_ATP_BS"/>
</dbReference>
<dbReference type="Gene3D" id="1.10.510.10">
    <property type="entry name" value="Transferase(Phosphotransferase) domain 1"/>
    <property type="match status" value="1"/>
</dbReference>
<feature type="repeat" description="RCC1" evidence="15">
    <location>
        <begin position="602"/>
        <end position="653"/>
    </location>
</feature>
<dbReference type="PANTHER" id="PTHR44535:SF4">
    <property type="entry name" value="SERINE_THREONINE-PROTEIN KINASE NEK8"/>
    <property type="match status" value="1"/>
</dbReference>
<protein>
    <recommendedName>
        <fullName evidence="4">non-specific serine/threonine protein kinase</fullName>
        <ecNumber evidence="4">2.7.11.1</ecNumber>
    </recommendedName>
</protein>
<evidence type="ECO:0000256" key="16">
    <source>
        <dbReference type="PROSITE-ProRule" id="PRU10141"/>
    </source>
</evidence>
<evidence type="ECO:0000256" key="1">
    <source>
        <dbReference type="ARBA" id="ARBA00001946"/>
    </source>
</evidence>
<feature type="domain" description="Protein kinase" evidence="17">
    <location>
        <begin position="4"/>
        <end position="258"/>
    </location>
</feature>
<dbReference type="SMART" id="SM00220">
    <property type="entry name" value="S_TKc"/>
    <property type="match status" value="1"/>
</dbReference>